<dbReference type="RefSeq" id="WP_157728271.1">
    <property type="nucleotide sequence ID" value="NZ_LT629732.1"/>
</dbReference>
<gene>
    <name evidence="3" type="ORF">SAMN04489717_1294</name>
</gene>
<feature type="transmembrane region" description="Helical" evidence="2">
    <location>
        <begin position="451"/>
        <end position="470"/>
    </location>
</feature>
<sequence>MTARVGAPSTPGRPAAVPTPRSLRRELRQRRRDHSNRTLGQALDDLYLWLFAVLMVGSMAGTTLSRAWLEIARCSGPGCVDARLVLPLPLGAAVLALAVRTLVALGPLVASRASGTFLLGTPVDRRGLLLRPAAALLAGATVLGAALVSVLVLLTSSHPVAVGAGALAGAGVGVVAVAASILAQGAPKVRRALGIACDVVVVATLAAVPLLLLDRAVWSTAWAQPAPLVACAVVAAVAAVALVVTVVHRVGRLPRRELVAGGELLSGLAGAAASLDTSMVSDLLVARRFRQRGAGRTLRGHGSGLVGVAVREAQRSLRSPQRLALAVGLLAVPYAVDRVGVPTLTPLLAVVVGYLALRPLGGGLHVVARSAGLRRAFPVADRPLRLAFAAPLLAAAVLWALAALPAVAGNSMLVFGFSAPEPAAVTWLALAATIAAGGIRSVTRQRVSYDGPLISTPAGALPAGFVAQIFRGPDFALVGVVPLVFGLPWVLALGLPLALLAFAAYRG</sequence>
<feature type="transmembrane region" description="Helical" evidence="2">
    <location>
        <begin position="414"/>
        <end position="439"/>
    </location>
</feature>
<reference evidence="3 4" key="1">
    <citation type="submission" date="2016-10" db="EMBL/GenBank/DDBJ databases">
        <authorList>
            <person name="de Groot N.N."/>
        </authorList>
    </citation>
    <scope>NUCLEOTIDE SEQUENCE [LARGE SCALE GENOMIC DNA]</scope>
    <source>
        <strain evidence="3 4">DSM 22024</strain>
    </source>
</reference>
<feature type="transmembrane region" description="Helical" evidence="2">
    <location>
        <begin position="129"/>
        <end position="154"/>
    </location>
</feature>
<accession>A0A1H1NMM0</accession>
<evidence type="ECO:0000313" key="3">
    <source>
        <dbReference type="EMBL" id="SDS00301.1"/>
    </source>
</evidence>
<keyword evidence="4" id="KW-1185">Reference proteome</keyword>
<dbReference type="EMBL" id="LT629732">
    <property type="protein sequence ID" value="SDS00301.1"/>
    <property type="molecule type" value="Genomic_DNA"/>
</dbReference>
<feature type="transmembrane region" description="Helical" evidence="2">
    <location>
        <begin position="160"/>
        <end position="183"/>
    </location>
</feature>
<proteinExistence type="predicted"/>
<feature type="transmembrane region" description="Helical" evidence="2">
    <location>
        <begin position="46"/>
        <end position="68"/>
    </location>
</feature>
<keyword evidence="2" id="KW-1133">Transmembrane helix</keyword>
<evidence type="ECO:0000313" key="4">
    <source>
        <dbReference type="Proteomes" id="UP000198983"/>
    </source>
</evidence>
<feature type="transmembrane region" description="Helical" evidence="2">
    <location>
        <begin position="388"/>
        <end position="408"/>
    </location>
</feature>
<evidence type="ECO:0008006" key="5">
    <source>
        <dbReference type="Google" id="ProtNLM"/>
    </source>
</evidence>
<feature type="transmembrane region" description="Helical" evidence="2">
    <location>
        <begin position="347"/>
        <end position="367"/>
    </location>
</feature>
<organism evidence="3 4">
    <name type="scientific">Actinopolymorpha singaporensis</name>
    <dbReference type="NCBI Taxonomy" id="117157"/>
    <lineage>
        <taxon>Bacteria</taxon>
        <taxon>Bacillati</taxon>
        <taxon>Actinomycetota</taxon>
        <taxon>Actinomycetes</taxon>
        <taxon>Propionibacteriales</taxon>
        <taxon>Actinopolymorphaceae</taxon>
        <taxon>Actinopolymorpha</taxon>
    </lineage>
</organism>
<keyword evidence="2" id="KW-0812">Transmembrane</keyword>
<feature type="transmembrane region" description="Helical" evidence="2">
    <location>
        <begin position="225"/>
        <end position="247"/>
    </location>
</feature>
<dbReference type="InterPro" id="IPR046264">
    <property type="entry name" value="DUF6297"/>
</dbReference>
<dbReference type="Proteomes" id="UP000198983">
    <property type="component" value="Chromosome I"/>
</dbReference>
<dbReference type="STRING" id="117157.SAMN04489717_1294"/>
<feature type="region of interest" description="Disordered" evidence="1">
    <location>
        <begin position="1"/>
        <end position="34"/>
    </location>
</feature>
<dbReference type="AlphaFoldDB" id="A0A1H1NMM0"/>
<feature type="transmembrane region" description="Helical" evidence="2">
    <location>
        <begin position="88"/>
        <end position="109"/>
    </location>
</feature>
<dbReference type="OrthoDB" id="3725302at2"/>
<dbReference type="Pfam" id="PF19814">
    <property type="entry name" value="DUF6297"/>
    <property type="match status" value="1"/>
</dbReference>
<evidence type="ECO:0000256" key="1">
    <source>
        <dbReference type="SAM" id="MobiDB-lite"/>
    </source>
</evidence>
<feature type="transmembrane region" description="Helical" evidence="2">
    <location>
        <begin position="476"/>
        <end position="505"/>
    </location>
</feature>
<evidence type="ECO:0000256" key="2">
    <source>
        <dbReference type="SAM" id="Phobius"/>
    </source>
</evidence>
<protein>
    <recommendedName>
        <fullName evidence="5">ABC-2 type transport system permease protein</fullName>
    </recommendedName>
</protein>
<feature type="transmembrane region" description="Helical" evidence="2">
    <location>
        <begin position="195"/>
        <end position="213"/>
    </location>
</feature>
<keyword evidence="2" id="KW-0472">Membrane</keyword>
<feature type="transmembrane region" description="Helical" evidence="2">
    <location>
        <begin position="323"/>
        <end position="341"/>
    </location>
</feature>
<name>A0A1H1NMM0_9ACTN</name>